<dbReference type="Proteomes" id="UP000053447">
    <property type="component" value="Unassembled WGS sequence"/>
</dbReference>
<dbReference type="VEuPathDB" id="FungiDB:T551_03384"/>
<dbReference type="GeneID" id="28941902"/>
<keyword evidence="2" id="KW-1185">Reference proteome</keyword>
<protein>
    <submittedName>
        <fullName evidence="1">Uncharacterized protein</fullName>
    </submittedName>
</protein>
<dbReference type="Pfam" id="PF12720">
    <property type="entry name" value="DUF3807"/>
    <property type="match status" value="1"/>
</dbReference>
<sequence length="176" mass="21140">MTNQDKFPEVSEDDLVNFHKSHFNDHLSQFFNFFLEKNEENICKNANFLEPIKYPDGNIRTLDDEDIAYFKWSESFKSSKPDHTTYIISNEDKPDLLEKTEISREELKPYIPSYSKLIRNDQELFQKYGEKYKMIIEAEDALDSYYYKISQMDDDFCKVSRKKIKINYWPAIPIRI</sequence>
<evidence type="ECO:0000313" key="1">
    <source>
        <dbReference type="EMBL" id="KTW26922.1"/>
    </source>
</evidence>
<dbReference type="STRING" id="1408657.A0A0W4ZF22"/>
<dbReference type="RefSeq" id="XP_018228253.1">
    <property type="nucleotide sequence ID" value="XM_018375647.1"/>
</dbReference>
<comment type="caution">
    <text evidence="1">The sequence shown here is derived from an EMBL/GenBank/DDBJ whole genome shotgun (WGS) entry which is preliminary data.</text>
</comment>
<dbReference type="eggNOG" id="ENOG502SGGI">
    <property type="taxonomic scope" value="Eukaryota"/>
</dbReference>
<dbReference type="OrthoDB" id="5335351at2759"/>
<dbReference type="EMBL" id="LFWA01000016">
    <property type="protein sequence ID" value="KTW26922.1"/>
    <property type="molecule type" value="Genomic_DNA"/>
</dbReference>
<organism evidence="1 2">
    <name type="scientific">Pneumocystis jirovecii (strain RU7)</name>
    <name type="common">Human pneumocystis pneumonia agent</name>
    <dbReference type="NCBI Taxonomy" id="1408657"/>
    <lineage>
        <taxon>Eukaryota</taxon>
        <taxon>Fungi</taxon>
        <taxon>Dikarya</taxon>
        <taxon>Ascomycota</taxon>
        <taxon>Taphrinomycotina</taxon>
        <taxon>Pneumocystomycetes</taxon>
        <taxon>Pneumocystaceae</taxon>
        <taxon>Pneumocystis</taxon>
    </lineage>
</organism>
<accession>A0A0W4ZF22</accession>
<dbReference type="InterPro" id="IPR024526">
    <property type="entry name" value="DUF3807"/>
</dbReference>
<reference evidence="2" key="1">
    <citation type="journal article" date="2016" name="Nat. Commun.">
        <title>Genome analysis of three Pneumocystis species reveals adaptation mechanisms to life exclusively in mammalian hosts.</title>
        <authorList>
            <person name="Ma L."/>
            <person name="Chen Z."/>
            <person name="Huang D.W."/>
            <person name="Kutty G."/>
            <person name="Ishihara M."/>
            <person name="Wang H."/>
            <person name="Abouelleil A."/>
            <person name="Bishop L."/>
            <person name="Davey E."/>
            <person name="Deng R."/>
            <person name="Deng X."/>
            <person name="Fan L."/>
            <person name="Fantoni G."/>
            <person name="Fitzgerald M."/>
            <person name="Gogineni E."/>
            <person name="Goldberg J.M."/>
            <person name="Handley G."/>
            <person name="Hu X."/>
            <person name="Huber C."/>
            <person name="Jiao X."/>
            <person name="Jones K."/>
            <person name="Levin J.Z."/>
            <person name="Liu Y."/>
            <person name="Macdonald P."/>
            <person name="Melnikov A."/>
            <person name="Raley C."/>
            <person name="Sassi M."/>
            <person name="Sherman B.T."/>
            <person name="Song X."/>
            <person name="Sykes S."/>
            <person name="Tran B."/>
            <person name="Walsh L."/>
            <person name="Xia Y."/>
            <person name="Yang J."/>
            <person name="Young S."/>
            <person name="Zeng Q."/>
            <person name="Zheng X."/>
            <person name="Stephens R."/>
            <person name="Nusbaum C."/>
            <person name="Birren B.W."/>
            <person name="Azadi P."/>
            <person name="Lempicki R.A."/>
            <person name="Cuomo C.A."/>
            <person name="Kovacs J.A."/>
        </authorList>
    </citation>
    <scope>NUCLEOTIDE SEQUENCE [LARGE SCALE GENOMIC DNA]</scope>
    <source>
        <strain evidence="2">RU7</strain>
    </source>
</reference>
<dbReference type="PANTHER" id="PTHR40642:SF1">
    <property type="entry name" value="YALI0F31295P"/>
    <property type="match status" value="1"/>
</dbReference>
<evidence type="ECO:0000313" key="2">
    <source>
        <dbReference type="Proteomes" id="UP000053447"/>
    </source>
</evidence>
<proteinExistence type="predicted"/>
<gene>
    <name evidence="1" type="ORF">T551_03384</name>
</gene>
<dbReference type="AlphaFoldDB" id="A0A0W4ZF22"/>
<dbReference type="PANTHER" id="PTHR40642">
    <property type="entry name" value="YALI0F31295P"/>
    <property type="match status" value="1"/>
</dbReference>
<name>A0A0W4ZF22_PNEJ7</name>